<name>A0ABX7YTX7_9GAMM</name>
<evidence type="ECO:0000259" key="1">
    <source>
        <dbReference type="Pfam" id="PF20419"/>
    </source>
</evidence>
<dbReference type="EMBL" id="CP073587">
    <property type="protein sequence ID" value="QUN05576.1"/>
    <property type="molecule type" value="Genomic_DNA"/>
</dbReference>
<organism evidence="2 3">
    <name type="scientific">Shewanella yunxiaonensis</name>
    <dbReference type="NCBI Taxonomy" id="2829809"/>
    <lineage>
        <taxon>Bacteria</taxon>
        <taxon>Pseudomonadati</taxon>
        <taxon>Pseudomonadota</taxon>
        <taxon>Gammaproteobacteria</taxon>
        <taxon>Alteromonadales</taxon>
        <taxon>Shewanellaceae</taxon>
        <taxon>Shewanella</taxon>
    </lineage>
</organism>
<keyword evidence="3" id="KW-1185">Reference proteome</keyword>
<dbReference type="Proteomes" id="UP000679575">
    <property type="component" value="Chromosome"/>
</dbReference>
<sequence length="851" mass="89208">MLLFVHFTAAADVPYCYDIFTDPPTGSHDPNGLYPPASLGSSLGDLNCSKSAHCAFTPGDYNYANGSVTGNGSSDDQLSVSGISTRLYFDNLSLRNANLNTIGSGANLIIYIRHNLDIQGDSHINGILYLAPGATVNGSFKLDGAIAAGGILDPKGNSITVDLSVVDQADFGGMCIKQRTDTIDHFELHYASSPLVCAPETITVYVCKDSSCSSYYSGTINASVSPTAVSNGYWVGGNGLSFTDGVATIQLKKNDTAPITIGIADSTPTATDNTLCVAGSGTATTAACTMSFAEAGLVFDVPDKLAAKPATVLISAVKKDDSSQQCIPAFVGSKAIRFWSDYINPSSFSGYTPQPMTVNNQTVATSSTAASSQTLTFNSSGQATVNVDYADAGKMQLNAQYLGSGDDAGMDVSGADEFVSFPVGLCVTPQESNAECTNADYATCAAYKKAGASFPLIVTAKAWQSDGDTDICDNADTPSFAMANVSLGHQLVAPTAGLPGSLGVSSYDQHVGTAGTLVNQSVSEVGVFSFSAYSDQAYLGSNAFVLAPAYSVAIGRFYPAAFELTSVAMSNSCGSFSYMDQPFSLSFTLTALNSAGTKTSNYIDAFAKGVPVLHAENNDDGVDLSGRLSSLSTSWQLGSLTYAGTPTFARTTAPGVDGPFSHLILGVDVSDSDSVPMLSPDMNATSAGDCQTAADCVSQQLGPLDMRHGRIVVANTYGPENQTLSMTGQSQYWNGSNWQQNTNDSCSTVTPTLVTQSDNAALGYVFDPALSSGQSISRGGDASVSGGQFELLWQANGAYRGKVTAPLPVPEWLQWYWSWNGVNSELLDPRSSAYFGRYRGNDRIINWREVR</sequence>
<accession>A0ABX7YTX7</accession>
<protein>
    <recommendedName>
        <fullName evidence="1">DUF6701 domain-containing protein</fullName>
    </recommendedName>
</protein>
<proteinExistence type="predicted"/>
<dbReference type="InterPro" id="IPR046524">
    <property type="entry name" value="DUF6701"/>
</dbReference>
<dbReference type="Pfam" id="PF20419">
    <property type="entry name" value="DUF6701"/>
    <property type="match status" value="1"/>
</dbReference>
<reference evidence="2 3" key="1">
    <citation type="submission" date="2021-04" db="EMBL/GenBank/DDBJ databases">
        <title>Novel species identification of genus Shewanella.</title>
        <authorList>
            <person name="Liu G."/>
        </authorList>
    </citation>
    <scope>NUCLEOTIDE SEQUENCE [LARGE SCALE GENOMIC DNA]</scope>
    <source>
        <strain evidence="2 3">FJAT-54481</strain>
    </source>
</reference>
<evidence type="ECO:0000313" key="2">
    <source>
        <dbReference type="EMBL" id="QUN05576.1"/>
    </source>
</evidence>
<dbReference type="RefSeq" id="WP_212594605.1">
    <property type="nucleotide sequence ID" value="NZ_CP073587.1"/>
</dbReference>
<gene>
    <name evidence="2" type="ORF">KDN34_15520</name>
</gene>
<evidence type="ECO:0000313" key="3">
    <source>
        <dbReference type="Proteomes" id="UP000679575"/>
    </source>
</evidence>
<feature type="domain" description="DUF6701" evidence="1">
    <location>
        <begin position="274"/>
        <end position="850"/>
    </location>
</feature>